<organism evidence="2 3">
    <name type="scientific">[Mycobacterium] wendilense</name>
    <dbReference type="NCBI Taxonomy" id="3064284"/>
    <lineage>
        <taxon>Bacteria</taxon>
        <taxon>Bacillati</taxon>
        <taxon>Actinomycetota</taxon>
        <taxon>Actinomycetes</taxon>
        <taxon>Mycobacteriales</taxon>
        <taxon>Mycobacteriaceae</taxon>
        <taxon>Mycolicibacter</taxon>
    </lineage>
</organism>
<reference evidence="2 3" key="1">
    <citation type="submission" date="2023-08" db="EMBL/GenBank/DDBJ databases">
        <authorList>
            <person name="Folkvardsen B D."/>
            <person name="Norman A."/>
        </authorList>
    </citation>
    <scope>NUCLEOTIDE SEQUENCE [LARGE SCALE GENOMIC DNA]</scope>
    <source>
        <strain evidence="2 3">Mu0050</strain>
    </source>
</reference>
<dbReference type="RefSeq" id="WP_316512036.1">
    <property type="nucleotide sequence ID" value="NZ_OY726395.1"/>
</dbReference>
<feature type="region of interest" description="Disordered" evidence="1">
    <location>
        <begin position="1"/>
        <end position="23"/>
    </location>
</feature>
<dbReference type="EMBL" id="OY726395">
    <property type="protein sequence ID" value="CAJ1585955.1"/>
    <property type="molecule type" value="Genomic_DNA"/>
</dbReference>
<proteinExistence type="predicted"/>
<dbReference type="Proteomes" id="UP001190466">
    <property type="component" value="Chromosome"/>
</dbReference>
<accession>A0ABN9P7F7</accession>
<gene>
    <name evidence="2" type="ORF">MU0050_004007</name>
</gene>
<name>A0ABN9P7F7_9MYCO</name>
<protein>
    <submittedName>
        <fullName evidence="2">Uncharacterized protein</fullName>
    </submittedName>
</protein>
<keyword evidence="3" id="KW-1185">Reference proteome</keyword>
<evidence type="ECO:0000256" key="1">
    <source>
        <dbReference type="SAM" id="MobiDB-lite"/>
    </source>
</evidence>
<evidence type="ECO:0000313" key="3">
    <source>
        <dbReference type="Proteomes" id="UP001190466"/>
    </source>
</evidence>
<evidence type="ECO:0000313" key="2">
    <source>
        <dbReference type="EMBL" id="CAJ1585955.1"/>
    </source>
</evidence>
<sequence>MADKHRRRRPQDDFEPPDDPEGIAWDDTVDVVCVGVGVTATAAAVAAVKLGLTVLRAAPASTDDEAAAEYLRQVTDDIPPAEPDGPAGALPVRLVDGPSRVRPEFPVGTVTFVGASLRDWAGQCLPARGGVLSTTVVDPRLTVHYTGADEHVEAVSVGVVDLRSDPGTVAEWAAERARDEDVPRVPVENLAHLVFDDGRVAGVAVTKAAGDSELELVRARYSVILALRDDAELSWPQRLDAESAELAFVTRAASRFGRLELLVRNPGGRSPR</sequence>